<dbReference type="Proteomes" id="UP000613768">
    <property type="component" value="Unassembled WGS sequence"/>
</dbReference>
<feature type="chain" id="PRO_5044014263" evidence="1">
    <location>
        <begin position="24"/>
        <end position="766"/>
    </location>
</feature>
<keyword evidence="3" id="KW-1185">Reference proteome</keyword>
<evidence type="ECO:0000313" key="2">
    <source>
        <dbReference type="EMBL" id="MBD8527912.1"/>
    </source>
</evidence>
<dbReference type="PANTHER" id="PTHR43737:SF1">
    <property type="entry name" value="DUF1501 DOMAIN-CONTAINING PROTEIN"/>
    <property type="match status" value="1"/>
</dbReference>
<comment type="caution">
    <text evidence="2">The sequence shown here is derived from an EMBL/GenBank/DDBJ whole genome shotgun (WGS) entry which is preliminary data.</text>
</comment>
<evidence type="ECO:0000256" key="1">
    <source>
        <dbReference type="SAM" id="SignalP"/>
    </source>
</evidence>
<dbReference type="RefSeq" id="WP_192031334.1">
    <property type="nucleotide sequence ID" value="NZ_JACYTR010000072.1"/>
</dbReference>
<keyword evidence="1" id="KW-0732">Signal</keyword>
<dbReference type="AlphaFoldDB" id="A0AAW3ZS75"/>
<name>A0AAW3ZS75_9GAMM</name>
<dbReference type="InterPro" id="IPR014917">
    <property type="entry name" value="DUF1800"/>
</dbReference>
<sequence>MPNFISRLALLGGLILAVGPLQAQDVFTDSFETPFNFPKDQAEASRFLNQATFGATLNTISSLTSSNIEGWLTQQKNLPPTLSRAFLEQITVNENNANTSLSQNHRLHRWFDVAVTAPDQLRQRVAWALSQIIVVSDQDAGLSGEPIMMAEWNDLLVREALGNFRVLLGAVARSPMMGRYLTHLRNRKFEVTPRCYDQRPPLNDDTFSGNGTLIDERDYHSCTSSDATNNGQVEPIIAAYQLPSGGLIAPDENFAREVMQLFTIGLIERDADFSPLPNPSNPQPTYDQKTITELSRVLTGLGYQCSGNRVVGGVPINRNCNCSGSDCSFVTGNFFSTPGSININGRSGLVHPDRYEPMICYPRYHDTGRDRTGIQLPGDDTANPVQPQGALVQIAPGLNIPGGTPGPDKQLTIAGTLMIFQSEVSPGQTRNNASRCDEIGVNSPQTDKNTCLNYCNDSLEAALDLLFLEPNTAVMISRQLIQRLVTSNPTPQYIERVTRVFENNGSGTRGDLFAVVKAILMDPEARSAPSNDAGLVNRGKPREPMLKLVQLWRAFGAISGDTRADGYRRWPNMSCGSVGGSWPDCIYQQRPLGAPTVFNFYEPDFQAPGEIATLGLFSPELQIVNESTAVLAANDLLLQLCSGRNNSNNCSSPLSGTPPNTRAYFPDSAVDELAGTCGTSCSPADDQALIEKINVRLFGGSMSGTLGDLNNAASGANTGLKAVLFKLLRDGITTSLGESNPQNTRRREALYTLHLALIAPEFNTQR</sequence>
<dbReference type="PANTHER" id="PTHR43737">
    <property type="entry name" value="BLL7424 PROTEIN"/>
    <property type="match status" value="1"/>
</dbReference>
<dbReference type="Pfam" id="PF08811">
    <property type="entry name" value="DUF1800"/>
    <property type="match status" value="2"/>
</dbReference>
<gene>
    <name evidence="2" type="ORF">IFO71_19365</name>
</gene>
<dbReference type="EMBL" id="JACYTR010000072">
    <property type="protein sequence ID" value="MBD8527912.1"/>
    <property type="molecule type" value="Genomic_DNA"/>
</dbReference>
<proteinExistence type="predicted"/>
<protein>
    <submittedName>
        <fullName evidence="2">DUF1800 family protein</fullName>
    </submittedName>
</protein>
<accession>A0AAW3ZS75</accession>
<organism evidence="2 3">
    <name type="scientific">Pseudomarimonas arenosa</name>
    <dbReference type="NCBI Taxonomy" id="2774145"/>
    <lineage>
        <taxon>Bacteria</taxon>
        <taxon>Pseudomonadati</taxon>
        <taxon>Pseudomonadota</taxon>
        <taxon>Gammaproteobacteria</taxon>
        <taxon>Lysobacterales</taxon>
        <taxon>Lysobacteraceae</taxon>
        <taxon>Pseudomarimonas</taxon>
    </lineage>
</organism>
<feature type="signal peptide" evidence="1">
    <location>
        <begin position="1"/>
        <end position="23"/>
    </location>
</feature>
<evidence type="ECO:0000313" key="3">
    <source>
        <dbReference type="Proteomes" id="UP000613768"/>
    </source>
</evidence>
<reference evidence="2 3" key="1">
    <citation type="submission" date="2020-09" db="EMBL/GenBank/DDBJ databases">
        <title>Pseudoxanthomonas sp. CAU 1598 isolated from sand of Yaerae Beach.</title>
        <authorList>
            <person name="Kim W."/>
        </authorList>
    </citation>
    <scope>NUCLEOTIDE SEQUENCE [LARGE SCALE GENOMIC DNA]</scope>
    <source>
        <strain evidence="2 3">CAU 1598</strain>
    </source>
</reference>